<reference evidence="1" key="1">
    <citation type="submission" date="2023-03" db="EMBL/GenBank/DDBJ databases">
        <title>Massive genome expansion in bonnet fungi (Mycena s.s.) driven by repeated elements and novel gene families across ecological guilds.</title>
        <authorList>
            <consortium name="Lawrence Berkeley National Laboratory"/>
            <person name="Harder C.B."/>
            <person name="Miyauchi S."/>
            <person name="Viragh M."/>
            <person name="Kuo A."/>
            <person name="Thoen E."/>
            <person name="Andreopoulos B."/>
            <person name="Lu D."/>
            <person name="Skrede I."/>
            <person name="Drula E."/>
            <person name="Henrissat B."/>
            <person name="Morin E."/>
            <person name="Kohler A."/>
            <person name="Barry K."/>
            <person name="LaButti K."/>
            <person name="Morin E."/>
            <person name="Salamov A."/>
            <person name="Lipzen A."/>
            <person name="Mereny Z."/>
            <person name="Hegedus B."/>
            <person name="Baldrian P."/>
            <person name="Stursova M."/>
            <person name="Weitz H."/>
            <person name="Taylor A."/>
            <person name="Grigoriev I.V."/>
            <person name="Nagy L.G."/>
            <person name="Martin F."/>
            <person name="Kauserud H."/>
        </authorList>
    </citation>
    <scope>NUCLEOTIDE SEQUENCE</scope>
    <source>
        <strain evidence="1">9284</strain>
    </source>
</reference>
<dbReference type="InterPro" id="IPR032675">
    <property type="entry name" value="LRR_dom_sf"/>
</dbReference>
<comment type="caution">
    <text evidence="1">The sequence shown here is derived from an EMBL/GenBank/DDBJ whole genome shotgun (WGS) entry which is preliminary data.</text>
</comment>
<evidence type="ECO:0008006" key="3">
    <source>
        <dbReference type="Google" id="ProtNLM"/>
    </source>
</evidence>
<dbReference type="EMBL" id="JARKIF010000044">
    <property type="protein sequence ID" value="KAJ7608547.1"/>
    <property type="molecule type" value="Genomic_DNA"/>
</dbReference>
<gene>
    <name evidence="1" type="ORF">FB45DRAFT_382430</name>
</gene>
<dbReference type="Proteomes" id="UP001221142">
    <property type="component" value="Unassembled WGS sequence"/>
</dbReference>
<protein>
    <recommendedName>
        <fullName evidence="3">F-box domain-containing protein</fullName>
    </recommendedName>
</protein>
<dbReference type="Gene3D" id="3.80.10.10">
    <property type="entry name" value="Ribonuclease Inhibitor"/>
    <property type="match status" value="1"/>
</dbReference>
<name>A0AAD7B3G1_9AGAR</name>
<keyword evidence="2" id="KW-1185">Reference proteome</keyword>
<proteinExistence type="predicted"/>
<accession>A0AAD7B3G1</accession>
<evidence type="ECO:0000313" key="1">
    <source>
        <dbReference type="EMBL" id="KAJ7608547.1"/>
    </source>
</evidence>
<organism evidence="1 2">
    <name type="scientific">Roridomyces roridus</name>
    <dbReference type="NCBI Taxonomy" id="1738132"/>
    <lineage>
        <taxon>Eukaryota</taxon>
        <taxon>Fungi</taxon>
        <taxon>Dikarya</taxon>
        <taxon>Basidiomycota</taxon>
        <taxon>Agaricomycotina</taxon>
        <taxon>Agaricomycetes</taxon>
        <taxon>Agaricomycetidae</taxon>
        <taxon>Agaricales</taxon>
        <taxon>Marasmiineae</taxon>
        <taxon>Mycenaceae</taxon>
        <taxon>Roridomyces</taxon>
    </lineage>
</organism>
<sequence length="518" mass="58524">MSLVDSPFTDKLNTNFVPSDSEVKQLNALLREPVAELARLDALISQLATERASLQVVVDSHRALLSPIRRIPEDFLREIFVSCLPDNHDAFMDATQSPLLLGRVCGLWRRVAYSTPRLWSSFYIPPLGFDLVAPEDVERELATGIKVWLERSMDCPLSISLAIYIPAFSSGQEYHQVLLDQLLGVSTRIRHLKYKGPMQGLLSVLELDAEALPGLESVVVDLHEYPEAAQERSTLFSVPTLRRLSLRAANTNALALPLAWAQLTDINLICYSHGMLDPQWGLSAVGALEVLQRCSSLIRCRLHITTKLLFTPRPIHIAHLQALIIIIEFDSMDEQVADFLECLTMPRVRYFQAGQDESSLRFSDSSSSDSEGLTVYLTGSTSISPAILSRLFRSLPGVTHLRLGEPPEYHYYSPFDDKLETIFTATACPSLRHLEIGKYYCTFSDDAVLAFILARMRTEHPLQQVDLEFEREMERDVVEELEPYIAQGLQVNLRYASHFSLPWTFRGDAEFDERVFGY</sequence>
<evidence type="ECO:0000313" key="2">
    <source>
        <dbReference type="Proteomes" id="UP001221142"/>
    </source>
</evidence>
<dbReference type="AlphaFoldDB" id="A0AAD7B3G1"/>